<evidence type="ECO:0000256" key="1">
    <source>
        <dbReference type="ARBA" id="ARBA00010928"/>
    </source>
</evidence>
<dbReference type="Gene3D" id="3.40.50.720">
    <property type="entry name" value="NAD(P)-binding Rossmann-like Domain"/>
    <property type="match status" value="1"/>
</dbReference>
<feature type="domain" description="Gfo/Idh/MocA-like oxidoreductase N-terminal" evidence="3">
    <location>
        <begin position="2"/>
        <end position="118"/>
    </location>
</feature>
<organism evidence="4 5">
    <name type="scientific">Candidatus Onthocola gallistercoris</name>
    <dbReference type="NCBI Taxonomy" id="2840876"/>
    <lineage>
        <taxon>Bacteria</taxon>
        <taxon>Bacillati</taxon>
        <taxon>Bacillota</taxon>
        <taxon>Bacilli</taxon>
        <taxon>Candidatus Onthocola</taxon>
    </lineage>
</organism>
<dbReference type="Gene3D" id="3.30.360.10">
    <property type="entry name" value="Dihydrodipicolinate Reductase, domain 2"/>
    <property type="match status" value="1"/>
</dbReference>
<dbReference type="PANTHER" id="PTHR22604:SF105">
    <property type="entry name" value="TRANS-1,2-DIHYDROBENZENE-1,2-DIOL DEHYDROGENASE"/>
    <property type="match status" value="1"/>
</dbReference>
<reference evidence="4" key="1">
    <citation type="submission" date="2020-10" db="EMBL/GenBank/DDBJ databases">
        <authorList>
            <person name="Gilroy R."/>
        </authorList>
    </citation>
    <scope>NUCLEOTIDE SEQUENCE</scope>
    <source>
        <strain evidence="4">CHK187-14744</strain>
    </source>
</reference>
<evidence type="ECO:0000313" key="4">
    <source>
        <dbReference type="EMBL" id="HIU02269.1"/>
    </source>
</evidence>
<reference evidence="4" key="2">
    <citation type="journal article" date="2021" name="PeerJ">
        <title>Extensive microbial diversity within the chicken gut microbiome revealed by metagenomics and culture.</title>
        <authorList>
            <person name="Gilroy R."/>
            <person name="Ravi A."/>
            <person name="Getino M."/>
            <person name="Pursley I."/>
            <person name="Horton D.L."/>
            <person name="Alikhan N.F."/>
            <person name="Baker D."/>
            <person name="Gharbi K."/>
            <person name="Hall N."/>
            <person name="Watson M."/>
            <person name="Adriaenssens E.M."/>
            <person name="Foster-Nyarko E."/>
            <person name="Jarju S."/>
            <person name="Secka A."/>
            <person name="Antonio M."/>
            <person name="Oren A."/>
            <person name="Chaudhuri R.R."/>
            <person name="La Ragione R."/>
            <person name="Hildebrand F."/>
            <person name="Pallen M.J."/>
        </authorList>
    </citation>
    <scope>NUCLEOTIDE SEQUENCE</scope>
    <source>
        <strain evidence="4">CHK187-14744</strain>
    </source>
</reference>
<dbReference type="InterPro" id="IPR036291">
    <property type="entry name" value="NAD(P)-bd_dom_sf"/>
</dbReference>
<accession>A0A9D1KWX5</accession>
<dbReference type="Proteomes" id="UP000824164">
    <property type="component" value="Unassembled WGS sequence"/>
</dbReference>
<feature type="non-terminal residue" evidence="4">
    <location>
        <position position="146"/>
    </location>
</feature>
<evidence type="ECO:0000313" key="5">
    <source>
        <dbReference type="Proteomes" id="UP000824164"/>
    </source>
</evidence>
<dbReference type="Pfam" id="PF01408">
    <property type="entry name" value="GFO_IDH_MocA"/>
    <property type="match status" value="1"/>
</dbReference>
<dbReference type="GO" id="GO:0000166">
    <property type="term" value="F:nucleotide binding"/>
    <property type="evidence" value="ECO:0007669"/>
    <property type="project" value="InterPro"/>
</dbReference>
<gene>
    <name evidence="4" type="ORF">IAB63_03340</name>
</gene>
<dbReference type="InterPro" id="IPR050984">
    <property type="entry name" value="Gfo/Idh/MocA_domain"/>
</dbReference>
<protein>
    <submittedName>
        <fullName evidence="4">Gfo/Idh/MocA family oxidoreductase</fullName>
    </submittedName>
</protein>
<name>A0A9D1KWX5_9FIRM</name>
<evidence type="ECO:0000256" key="2">
    <source>
        <dbReference type="ARBA" id="ARBA00023002"/>
    </source>
</evidence>
<dbReference type="AlphaFoldDB" id="A0A9D1KWX5"/>
<dbReference type="PANTHER" id="PTHR22604">
    <property type="entry name" value="OXIDOREDUCTASES"/>
    <property type="match status" value="1"/>
</dbReference>
<dbReference type="SUPFAM" id="SSF51735">
    <property type="entry name" value="NAD(P)-binding Rossmann-fold domains"/>
    <property type="match status" value="1"/>
</dbReference>
<sequence length="146" mass="15883">MINWGILGAGKIALRFAKSLESEPNSRLTAVSCRTQAKADAFAAEHGNCKAYAGHEKLLADPSIDAIYLALPHGLHHEWAIKALTSGKAVLCEKPAALSADQVKEMIHTASHSHRLFMEAMKPRFVPLYGHLKKLLSEGCIGELRS</sequence>
<proteinExistence type="inferred from homology"/>
<keyword evidence="2" id="KW-0560">Oxidoreductase</keyword>
<evidence type="ECO:0000259" key="3">
    <source>
        <dbReference type="Pfam" id="PF01408"/>
    </source>
</evidence>
<dbReference type="EMBL" id="DVLT01000023">
    <property type="protein sequence ID" value="HIU02269.1"/>
    <property type="molecule type" value="Genomic_DNA"/>
</dbReference>
<comment type="similarity">
    <text evidence="1">Belongs to the Gfo/Idh/MocA family.</text>
</comment>
<comment type="caution">
    <text evidence="4">The sequence shown here is derived from an EMBL/GenBank/DDBJ whole genome shotgun (WGS) entry which is preliminary data.</text>
</comment>
<dbReference type="InterPro" id="IPR000683">
    <property type="entry name" value="Gfo/Idh/MocA-like_OxRdtase_N"/>
</dbReference>
<dbReference type="GO" id="GO:0016491">
    <property type="term" value="F:oxidoreductase activity"/>
    <property type="evidence" value="ECO:0007669"/>
    <property type="project" value="UniProtKB-KW"/>
</dbReference>